<reference evidence="1" key="2">
    <citation type="journal article" date="2022" name="Microbiol. Resour. Announc.">
        <title>Metagenome Sequencing to Explore Phylogenomics of Terrestrial Cyanobacteria.</title>
        <authorList>
            <person name="Ward R.D."/>
            <person name="Stajich J.E."/>
            <person name="Johansen J.R."/>
            <person name="Huntemann M."/>
            <person name="Clum A."/>
            <person name="Foster B."/>
            <person name="Foster B."/>
            <person name="Roux S."/>
            <person name="Palaniappan K."/>
            <person name="Varghese N."/>
            <person name="Mukherjee S."/>
            <person name="Reddy T.B.K."/>
            <person name="Daum C."/>
            <person name="Copeland A."/>
            <person name="Chen I.A."/>
            <person name="Ivanova N.N."/>
            <person name="Kyrpides N.C."/>
            <person name="Shapiro N."/>
            <person name="Eloe-Fadrosh E.A."/>
            <person name="Pietrasiak N."/>
        </authorList>
    </citation>
    <scope>NUCLEOTIDE SEQUENCE</scope>
    <source>
        <strain evidence="1">GSE-NOS-MK-12-04C</strain>
    </source>
</reference>
<comment type="caution">
    <text evidence="1">The sequence shown here is derived from an EMBL/GenBank/DDBJ whole genome shotgun (WGS) entry which is preliminary data.</text>
</comment>
<protein>
    <submittedName>
        <fullName evidence="1">Uncharacterized protein</fullName>
    </submittedName>
</protein>
<name>A0A951UTW5_9CYAN</name>
<evidence type="ECO:0000313" key="1">
    <source>
        <dbReference type="EMBL" id="MBW4669419.1"/>
    </source>
</evidence>
<accession>A0A951UTW5</accession>
<organism evidence="1 2">
    <name type="scientific">Cyanomargarita calcarea GSE-NOS-MK-12-04C</name>
    <dbReference type="NCBI Taxonomy" id="2839659"/>
    <lineage>
        <taxon>Bacteria</taxon>
        <taxon>Bacillati</taxon>
        <taxon>Cyanobacteriota</taxon>
        <taxon>Cyanophyceae</taxon>
        <taxon>Nostocales</taxon>
        <taxon>Cyanomargaritaceae</taxon>
        <taxon>Cyanomargarita</taxon>
    </lineage>
</organism>
<dbReference type="Proteomes" id="UP000729701">
    <property type="component" value="Unassembled WGS sequence"/>
</dbReference>
<gene>
    <name evidence="1" type="ORF">KME60_18870</name>
</gene>
<dbReference type="AlphaFoldDB" id="A0A951UTW5"/>
<dbReference type="EMBL" id="JAHHGZ010000020">
    <property type="protein sequence ID" value="MBW4669419.1"/>
    <property type="molecule type" value="Genomic_DNA"/>
</dbReference>
<reference evidence="1" key="1">
    <citation type="submission" date="2021-05" db="EMBL/GenBank/DDBJ databases">
        <authorList>
            <person name="Pietrasiak N."/>
            <person name="Ward R."/>
            <person name="Stajich J.E."/>
            <person name="Kurbessoian T."/>
        </authorList>
    </citation>
    <scope>NUCLEOTIDE SEQUENCE</scope>
    <source>
        <strain evidence="1">GSE-NOS-MK-12-04C</strain>
    </source>
</reference>
<sequence>MAKIKINELQPIALLEKVSDADLKAVNGGDGLSFQLVVGGTSATTGAAAGGRVFNGTNSQFFLNGGLPDTATFSVQVFASAFSQSSPF</sequence>
<evidence type="ECO:0000313" key="2">
    <source>
        <dbReference type="Proteomes" id="UP000729701"/>
    </source>
</evidence>
<proteinExistence type="predicted"/>